<dbReference type="PANTHER" id="PTHR13061">
    <property type="entry name" value="DYNACTIN SUBUNIT P25"/>
    <property type="match status" value="1"/>
</dbReference>
<dbReference type="PANTHER" id="PTHR13061:SF29">
    <property type="entry name" value="GAMMA CARBONIC ANHYDRASE-LIKE 1, MITOCHONDRIAL-RELATED"/>
    <property type="match status" value="1"/>
</dbReference>
<dbReference type="RefSeq" id="WP_150699958.1">
    <property type="nucleotide sequence ID" value="NZ_CABPRZ010000036.1"/>
</dbReference>
<dbReference type="OrthoDB" id="9803036at2"/>
<organism evidence="1 2">
    <name type="scientific">Pandoraea terrae</name>
    <dbReference type="NCBI Taxonomy" id="1537710"/>
    <lineage>
        <taxon>Bacteria</taxon>
        <taxon>Pseudomonadati</taxon>
        <taxon>Pseudomonadota</taxon>
        <taxon>Betaproteobacteria</taxon>
        <taxon>Burkholderiales</taxon>
        <taxon>Burkholderiaceae</taxon>
        <taxon>Pandoraea</taxon>
    </lineage>
</organism>
<accession>A0A5E4ZAU3</accession>
<dbReference type="InterPro" id="IPR011004">
    <property type="entry name" value="Trimer_LpxA-like_sf"/>
</dbReference>
<dbReference type="Gene3D" id="2.160.10.10">
    <property type="entry name" value="Hexapeptide repeat proteins"/>
    <property type="match status" value="1"/>
</dbReference>
<dbReference type="Pfam" id="PF00132">
    <property type="entry name" value="Hexapep"/>
    <property type="match status" value="2"/>
</dbReference>
<gene>
    <name evidence="1" type="ORF">PTE30175_05229</name>
</gene>
<dbReference type="EMBL" id="CABPRZ010000036">
    <property type="protein sequence ID" value="VVE58369.1"/>
    <property type="molecule type" value="Genomic_DNA"/>
</dbReference>
<dbReference type="SUPFAM" id="SSF51161">
    <property type="entry name" value="Trimeric LpxA-like enzymes"/>
    <property type="match status" value="1"/>
</dbReference>
<keyword evidence="2" id="KW-1185">Reference proteome</keyword>
<evidence type="ECO:0000313" key="2">
    <source>
        <dbReference type="Proteomes" id="UP000414233"/>
    </source>
</evidence>
<dbReference type="InterPro" id="IPR050484">
    <property type="entry name" value="Transf_Hexapept/Carb_Anhydrase"/>
</dbReference>
<dbReference type="InterPro" id="IPR001451">
    <property type="entry name" value="Hexapep"/>
</dbReference>
<name>A0A5E4ZAU3_9BURK</name>
<dbReference type="AlphaFoldDB" id="A0A5E4ZAU3"/>
<sequence>MALYEFSGRRPRIHPEAFVHEMAVLIGDVEIGAGCYIGPCASLRGDFGRIEVGEGCNVQDGCVLHVAPKEVCRLLPNSHIGHAAVVHGAQIGRDVMIGMNAVIMDGAEIGEASIVAASAFVSTAQRIPPGVLVMGVPGRVVRALTPEEIAAKRHGTTLYQALARESLATMKRIDV</sequence>
<protein>
    <submittedName>
        <fullName evidence="1">Phenylacetic acid degradation protein PaaY</fullName>
    </submittedName>
</protein>
<dbReference type="Proteomes" id="UP000414233">
    <property type="component" value="Unassembled WGS sequence"/>
</dbReference>
<proteinExistence type="predicted"/>
<evidence type="ECO:0000313" key="1">
    <source>
        <dbReference type="EMBL" id="VVE58369.1"/>
    </source>
</evidence>
<reference evidence="1 2" key="1">
    <citation type="submission" date="2019-08" db="EMBL/GenBank/DDBJ databases">
        <authorList>
            <person name="Peeters C."/>
        </authorList>
    </citation>
    <scope>NUCLEOTIDE SEQUENCE [LARGE SCALE GENOMIC DNA]</scope>
    <source>
        <strain evidence="1 2">LMG 30175</strain>
    </source>
</reference>